<reference evidence="3 4" key="1">
    <citation type="submission" date="2015-04" db="EMBL/GenBank/DDBJ databases">
        <title>Draft genome of the roundworm Trichinella nativa.</title>
        <authorList>
            <person name="Mitreva M."/>
        </authorList>
    </citation>
    <scope>NUCLEOTIDE SEQUENCE [LARGE SCALE GENOMIC DNA]</scope>
    <source>
        <strain evidence="3 4">ISS45</strain>
    </source>
</reference>
<feature type="disulfide bond" evidence="1">
    <location>
        <begin position="17"/>
        <end position="51"/>
    </location>
</feature>
<gene>
    <name evidence="3" type="ORF">D917_10620</name>
</gene>
<evidence type="ECO:0000256" key="1">
    <source>
        <dbReference type="PROSITE-ProRule" id="PRU01005"/>
    </source>
</evidence>
<dbReference type="SMART" id="SM00254">
    <property type="entry name" value="ShKT"/>
    <property type="match status" value="1"/>
</dbReference>
<dbReference type="Proteomes" id="UP000243006">
    <property type="component" value="Unassembled WGS sequence"/>
</dbReference>
<dbReference type="EMBL" id="LVZM01019126">
    <property type="protein sequence ID" value="OUC41889.1"/>
    <property type="molecule type" value="Genomic_DNA"/>
</dbReference>
<proteinExistence type="predicted"/>
<comment type="caution">
    <text evidence="1">Lacks conserved residue(s) required for the propagation of feature annotation.</text>
</comment>
<sequence length="102" mass="11381">HAADPITKNFRCISANCCDQHEWCGFWAGIGECETNEKWMIGNCQISCKKCDDVNSTTAAPVTESGEIFTLHSKSHLSRFSSCWNTAGFKERNVLSCKIQTD</sequence>
<evidence type="ECO:0000313" key="3">
    <source>
        <dbReference type="EMBL" id="OUC41889.1"/>
    </source>
</evidence>
<dbReference type="PROSITE" id="PS51670">
    <property type="entry name" value="SHKT"/>
    <property type="match status" value="1"/>
</dbReference>
<evidence type="ECO:0000259" key="2">
    <source>
        <dbReference type="PROSITE" id="PS51670"/>
    </source>
</evidence>
<name>A0A1Y3EE44_9BILA</name>
<dbReference type="Pfam" id="PF01549">
    <property type="entry name" value="ShK"/>
    <property type="match status" value="1"/>
</dbReference>
<evidence type="ECO:0000313" key="4">
    <source>
        <dbReference type="Proteomes" id="UP000243006"/>
    </source>
</evidence>
<feature type="non-terminal residue" evidence="3">
    <location>
        <position position="1"/>
    </location>
</feature>
<dbReference type="AlphaFoldDB" id="A0A1Y3EE44"/>
<organism evidence="3 4">
    <name type="scientific">Trichinella nativa</name>
    <dbReference type="NCBI Taxonomy" id="6335"/>
    <lineage>
        <taxon>Eukaryota</taxon>
        <taxon>Metazoa</taxon>
        <taxon>Ecdysozoa</taxon>
        <taxon>Nematoda</taxon>
        <taxon>Enoplea</taxon>
        <taxon>Dorylaimia</taxon>
        <taxon>Trichinellida</taxon>
        <taxon>Trichinellidae</taxon>
        <taxon>Trichinella</taxon>
    </lineage>
</organism>
<keyword evidence="1" id="KW-1015">Disulfide bond</keyword>
<feature type="domain" description="ShKT" evidence="2">
    <location>
        <begin position="17"/>
        <end position="51"/>
    </location>
</feature>
<accession>A0A1Y3EE44</accession>
<dbReference type="InterPro" id="IPR003582">
    <property type="entry name" value="ShKT_dom"/>
</dbReference>
<protein>
    <submittedName>
        <fullName evidence="3">Putative shTK domain protein</fullName>
    </submittedName>
</protein>
<comment type="caution">
    <text evidence="3">The sequence shown here is derived from an EMBL/GenBank/DDBJ whole genome shotgun (WGS) entry which is preliminary data.</text>
</comment>